<sequence length="366" mass="40999">MATLDQLLLLVSGLGGLHGLFLAAYLFFRPQGAWSNRFLAGLILAVSIRVLKSVFFYFNPAIGKQILQLGLSACFMIGPLLFCYTQYYLGVARETWALRLHWLVPLVLVVTVGLVYPYHLYPELWGGPFYRAINYSWLAYTVLSLAFLLSKLGQIRRDQWPQELDLLIVVAIALGSGVVCAAYFFSSYTSYIAGALSFSFLICIGLLVAFLRVLTKRPELSEESELAELPTPETPSPYANKKIAEEDAAPLIVELEKFMAEQKAYLDANLTLTKLAKMLTWSAPKLSQLLNDNLQKSFNEYVNAYRIEYAKTLLTGDAAMKMEDLAERSGFNSLSTFYAAFKKHTQLTPAKYKALQENGNSEIINP</sequence>
<keyword evidence="7" id="KW-1185">Reference proteome</keyword>
<accession>A0ABY9RIS7</accession>
<gene>
    <name evidence="6" type="ORF">RF679_02305</name>
</gene>
<dbReference type="RefSeq" id="WP_309482617.1">
    <property type="nucleotide sequence ID" value="NZ_CP133720.1"/>
</dbReference>
<dbReference type="EMBL" id="CP133720">
    <property type="protein sequence ID" value="WMW81127.1"/>
    <property type="molecule type" value="Genomic_DNA"/>
</dbReference>
<evidence type="ECO:0000256" key="4">
    <source>
        <dbReference type="SAM" id="Phobius"/>
    </source>
</evidence>
<feature type="transmembrane region" description="Helical" evidence="4">
    <location>
        <begin position="132"/>
        <end position="152"/>
    </location>
</feature>
<dbReference type="PROSITE" id="PS00041">
    <property type="entry name" value="HTH_ARAC_FAMILY_1"/>
    <property type="match status" value="1"/>
</dbReference>
<keyword evidence="2" id="KW-0238">DNA-binding</keyword>
<name>A0ABY9RIS7_9BURK</name>
<evidence type="ECO:0000256" key="1">
    <source>
        <dbReference type="ARBA" id="ARBA00023015"/>
    </source>
</evidence>
<dbReference type="PANTHER" id="PTHR43280">
    <property type="entry name" value="ARAC-FAMILY TRANSCRIPTIONAL REGULATOR"/>
    <property type="match status" value="1"/>
</dbReference>
<evidence type="ECO:0000256" key="3">
    <source>
        <dbReference type="ARBA" id="ARBA00023163"/>
    </source>
</evidence>
<dbReference type="InterPro" id="IPR018062">
    <property type="entry name" value="HTH_AraC-typ_CS"/>
</dbReference>
<feature type="transmembrane region" description="Helical" evidence="4">
    <location>
        <begin position="6"/>
        <end position="27"/>
    </location>
</feature>
<evidence type="ECO:0000313" key="6">
    <source>
        <dbReference type="EMBL" id="WMW81127.1"/>
    </source>
</evidence>
<keyword evidence="3" id="KW-0804">Transcription</keyword>
<dbReference type="InterPro" id="IPR018060">
    <property type="entry name" value="HTH_AraC"/>
</dbReference>
<evidence type="ECO:0000256" key="2">
    <source>
        <dbReference type="ARBA" id="ARBA00023125"/>
    </source>
</evidence>
<feature type="domain" description="HTH araC/xylS-type" evidence="5">
    <location>
        <begin position="256"/>
        <end position="355"/>
    </location>
</feature>
<dbReference type="SMART" id="SM00342">
    <property type="entry name" value="HTH_ARAC"/>
    <property type="match status" value="1"/>
</dbReference>
<feature type="transmembrane region" description="Helical" evidence="4">
    <location>
        <begin position="164"/>
        <end position="185"/>
    </location>
</feature>
<dbReference type="PANTHER" id="PTHR43280:SF2">
    <property type="entry name" value="HTH-TYPE TRANSCRIPTIONAL REGULATOR EXSA"/>
    <property type="match status" value="1"/>
</dbReference>
<proteinExistence type="predicted"/>
<protein>
    <submittedName>
        <fullName evidence="6">Helix-turn-helix domain-containing protein</fullName>
    </submittedName>
</protein>
<keyword evidence="1" id="KW-0805">Transcription regulation</keyword>
<dbReference type="Gene3D" id="1.10.10.60">
    <property type="entry name" value="Homeodomain-like"/>
    <property type="match status" value="2"/>
</dbReference>
<dbReference type="SUPFAM" id="SSF46689">
    <property type="entry name" value="Homeodomain-like"/>
    <property type="match status" value="1"/>
</dbReference>
<feature type="transmembrane region" description="Helical" evidence="4">
    <location>
        <begin position="70"/>
        <end position="90"/>
    </location>
</feature>
<keyword evidence="4" id="KW-0812">Transmembrane</keyword>
<dbReference type="Proteomes" id="UP001181355">
    <property type="component" value="Chromosome"/>
</dbReference>
<feature type="transmembrane region" description="Helical" evidence="4">
    <location>
        <begin position="191"/>
        <end position="214"/>
    </location>
</feature>
<keyword evidence="4" id="KW-0472">Membrane</keyword>
<reference evidence="6" key="1">
    <citation type="submission" date="2023-09" db="EMBL/GenBank/DDBJ databases">
        <title>Undibacterium sp. 20NA77.5 isolated from freshwater.</title>
        <authorList>
            <person name="Le V."/>
            <person name="Ko S.-R."/>
            <person name="Ahn C.-Y."/>
            <person name="Oh H.-M."/>
        </authorList>
    </citation>
    <scope>NUCLEOTIDE SEQUENCE</scope>
    <source>
        <strain evidence="6">20NA77.5</strain>
    </source>
</reference>
<evidence type="ECO:0000259" key="5">
    <source>
        <dbReference type="PROSITE" id="PS01124"/>
    </source>
</evidence>
<dbReference type="Pfam" id="PF12833">
    <property type="entry name" value="HTH_18"/>
    <property type="match status" value="1"/>
</dbReference>
<evidence type="ECO:0000313" key="7">
    <source>
        <dbReference type="Proteomes" id="UP001181355"/>
    </source>
</evidence>
<dbReference type="PROSITE" id="PS01124">
    <property type="entry name" value="HTH_ARAC_FAMILY_2"/>
    <property type="match status" value="1"/>
</dbReference>
<feature type="transmembrane region" description="Helical" evidence="4">
    <location>
        <begin position="102"/>
        <end position="120"/>
    </location>
</feature>
<keyword evidence="4" id="KW-1133">Transmembrane helix</keyword>
<dbReference type="InterPro" id="IPR009057">
    <property type="entry name" value="Homeodomain-like_sf"/>
</dbReference>
<organism evidence="6 7">
    <name type="scientific">Undibacterium cyanobacteriorum</name>
    <dbReference type="NCBI Taxonomy" id="3073561"/>
    <lineage>
        <taxon>Bacteria</taxon>
        <taxon>Pseudomonadati</taxon>
        <taxon>Pseudomonadota</taxon>
        <taxon>Betaproteobacteria</taxon>
        <taxon>Burkholderiales</taxon>
        <taxon>Oxalobacteraceae</taxon>
        <taxon>Undibacterium</taxon>
    </lineage>
</organism>